<dbReference type="Gene3D" id="3.30.420.40">
    <property type="match status" value="2"/>
</dbReference>
<dbReference type="PANTHER" id="PTHR18964:SF149">
    <property type="entry name" value="BIFUNCTIONAL UDP-N-ACETYLGLUCOSAMINE 2-EPIMERASE_N-ACETYLMANNOSAMINE KINASE"/>
    <property type="match status" value="1"/>
</dbReference>
<dbReference type="OrthoDB" id="9810372at2"/>
<dbReference type="PANTHER" id="PTHR18964">
    <property type="entry name" value="ROK (REPRESSOR, ORF, KINASE) FAMILY"/>
    <property type="match status" value="1"/>
</dbReference>
<sequence>MALYLGLDIGGTKLLVGAADAQGNILRRVRAETPLDLDEGLALLIAMAREAAAGEPVTAFGAAAGGPLNWESGVISPLHQPEWRDVPLRRIFEKEFGCPLSVDVDTNAGALAEYRFGGVQGRRLLYLTLSTGMGGGYLLDGRIYRGYHGAHPEVAHQAIPGRSLYPDRVVCECGASDCLEAYVSGNGIRRIYGKPAEQLDPEEWREVGENLGQGLRNIVTILLPDVIVLGGSVAIGGGSALLGPALAVLERELKIVPIPPVVLSRLGAESSLYGAIALAMMGNQE</sequence>
<dbReference type="AlphaFoldDB" id="A0A402D1F9"/>
<organism evidence="2 3">
    <name type="scientific">Capsulimonas corticalis</name>
    <dbReference type="NCBI Taxonomy" id="2219043"/>
    <lineage>
        <taxon>Bacteria</taxon>
        <taxon>Bacillati</taxon>
        <taxon>Armatimonadota</taxon>
        <taxon>Armatimonadia</taxon>
        <taxon>Capsulimonadales</taxon>
        <taxon>Capsulimonadaceae</taxon>
        <taxon>Capsulimonas</taxon>
    </lineage>
</organism>
<evidence type="ECO:0000313" key="3">
    <source>
        <dbReference type="Proteomes" id="UP000287394"/>
    </source>
</evidence>
<protein>
    <submittedName>
        <fullName evidence="2">Glucokinase</fullName>
    </submittedName>
</protein>
<gene>
    <name evidence="2" type="ORF">CCAX7_006620</name>
</gene>
<dbReference type="InterPro" id="IPR043129">
    <property type="entry name" value="ATPase_NBD"/>
</dbReference>
<comment type="similarity">
    <text evidence="1">Belongs to the ROK (NagC/XylR) family.</text>
</comment>
<dbReference type="InterPro" id="IPR000600">
    <property type="entry name" value="ROK"/>
</dbReference>
<proteinExistence type="inferred from homology"/>
<evidence type="ECO:0000313" key="2">
    <source>
        <dbReference type="EMBL" id="BDI28611.1"/>
    </source>
</evidence>
<dbReference type="KEGG" id="ccot:CCAX7_006620"/>
<dbReference type="CDD" id="cd23763">
    <property type="entry name" value="ASKHA_ATPase_ROK"/>
    <property type="match status" value="1"/>
</dbReference>
<dbReference type="SUPFAM" id="SSF53067">
    <property type="entry name" value="Actin-like ATPase domain"/>
    <property type="match status" value="1"/>
</dbReference>
<name>A0A402D1F9_9BACT</name>
<dbReference type="RefSeq" id="WP_119323371.1">
    <property type="nucleotide sequence ID" value="NZ_AP025739.1"/>
</dbReference>
<dbReference type="Proteomes" id="UP000287394">
    <property type="component" value="Chromosome"/>
</dbReference>
<evidence type="ECO:0000256" key="1">
    <source>
        <dbReference type="ARBA" id="ARBA00006479"/>
    </source>
</evidence>
<reference evidence="2 3" key="1">
    <citation type="journal article" date="2019" name="Int. J. Syst. Evol. Microbiol.">
        <title>Capsulimonas corticalis gen. nov., sp. nov., an aerobic capsulated bacterium, of a novel bacterial order, Capsulimonadales ord. nov., of the class Armatimonadia of the phylum Armatimonadetes.</title>
        <authorList>
            <person name="Li J."/>
            <person name="Kudo C."/>
            <person name="Tonouchi A."/>
        </authorList>
    </citation>
    <scope>NUCLEOTIDE SEQUENCE [LARGE SCALE GENOMIC DNA]</scope>
    <source>
        <strain evidence="2 3">AX-7</strain>
    </source>
</reference>
<keyword evidence="3" id="KW-1185">Reference proteome</keyword>
<accession>A0A402D1F9</accession>
<dbReference type="EMBL" id="AP025739">
    <property type="protein sequence ID" value="BDI28611.1"/>
    <property type="molecule type" value="Genomic_DNA"/>
</dbReference>
<dbReference type="Pfam" id="PF00480">
    <property type="entry name" value="ROK"/>
    <property type="match status" value="1"/>
</dbReference>